<protein>
    <recommendedName>
        <fullName evidence="1">Rhodanese domain-containing protein</fullName>
    </recommendedName>
</protein>
<evidence type="ECO:0000313" key="2">
    <source>
        <dbReference type="EMBL" id="SON58409.1"/>
    </source>
</evidence>
<organism evidence="2 3">
    <name type="scientific">Hartmannibacter diazotrophicus</name>
    <dbReference type="NCBI Taxonomy" id="1482074"/>
    <lineage>
        <taxon>Bacteria</taxon>
        <taxon>Pseudomonadati</taxon>
        <taxon>Pseudomonadota</taxon>
        <taxon>Alphaproteobacteria</taxon>
        <taxon>Hyphomicrobiales</taxon>
        <taxon>Pleomorphomonadaceae</taxon>
        <taxon>Hartmannibacter</taxon>
    </lineage>
</organism>
<dbReference type="EMBL" id="LT960614">
    <property type="protein sequence ID" value="SON58409.1"/>
    <property type="molecule type" value="Genomic_DNA"/>
</dbReference>
<evidence type="ECO:0000259" key="1">
    <source>
        <dbReference type="PROSITE" id="PS50206"/>
    </source>
</evidence>
<gene>
    <name evidence="2" type="ORF">HDIA_4868</name>
</gene>
<dbReference type="Proteomes" id="UP000223606">
    <property type="component" value="Chromosome 1"/>
</dbReference>
<dbReference type="PROSITE" id="PS50206">
    <property type="entry name" value="RHODANESE_3"/>
    <property type="match status" value="1"/>
</dbReference>
<dbReference type="Gene3D" id="3.40.250.10">
    <property type="entry name" value="Rhodanese-like domain"/>
    <property type="match status" value="1"/>
</dbReference>
<dbReference type="KEGG" id="hdi:HDIA_4868"/>
<sequence length="128" mass="13858">MLSSEPQATLIDVRTRAEWGYVGLPDLSELGKEPLLVEWQSYPSMQVNDEFGRQVAVALEKRGFAKGEPLLFLCRSGVRSQAAALVMTELGFEPCFNIAGGFEGGLDAAGHRGTIAGWKAAGLSWRQS</sequence>
<dbReference type="Pfam" id="PF00581">
    <property type="entry name" value="Rhodanese"/>
    <property type="match status" value="1"/>
</dbReference>
<dbReference type="AlphaFoldDB" id="A0A2C9DE08"/>
<dbReference type="SMART" id="SM00450">
    <property type="entry name" value="RHOD"/>
    <property type="match status" value="1"/>
</dbReference>
<reference evidence="3" key="1">
    <citation type="submission" date="2017-09" db="EMBL/GenBank/DDBJ databases">
        <title>Genome sequence of Nannocystis excedens DSM 71.</title>
        <authorList>
            <person name="Blom J."/>
        </authorList>
    </citation>
    <scope>NUCLEOTIDE SEQUENCE [LARGE SCALE GENOMIC DNA]</scope>
    <source>
        <strain evidence="3">type strain: E19</strain>
    </source>
</reference>
<dbReference type="InterPro" id="IPR036873">
    <property type="entry name" value="Rhodanese-like_dom_sf"/>
</dbReference>
<name>A0A2C9DE08_9HYPH</name>
<dbReference type="SUPFAM" id="SSF52821">
    <property type="entry name" value="Rhodanese/Cell cycle control phosphatase"/>
    <property type="match status" value="1"/>
</dbReference>
<proteinExistence type="predicted"/>
<feature type="domain" description="Rhodanese" evidence="1">
    <location>
        <begin position="4"/>
        <end position="114"/>
    </location>
</feature>
<dbReference type="RefSeq" id="WP_245884075.1">
    <property type="nucleotide sequence ID" value="NZ_LT960614.1"/>
</dbReference>
<evidence type="ECO:0000313" key="3">
    <source>
        <dbReference type="Proteomes" id="UP000223606"/>
    </source>
</evidence>
<dbReference type="InterPro" id="IPR001763">
    <property type="entry name" value="Rhodanese-like_dom"/>
</dbReference>
<keyword evidence="3" id="KW-1185">Reference proteome</keyword>
<accession>A0A2C9DE08</accession>